<proteinExistence type="predicted"/>
<protein>
    <submittedName>
        <fullName evidence="1">Uncharacterized protein</fullName>
    </submittedName>
</protein>
<evidence type="ECO:0000313" key="1">
    <source>
        <dbReference type="EMBL" id="SEP58193.1"/>
    </source>
</evidence>
<dbReference type="AlphaFoldDB" id="A0A1H8Z1G4"/>
<reference evidence="2" key="1">
    <citation type="submission" date="2016-10" db="EMBL/GenBank/DDBJ databases">
        <authorList>
            <person name="Varghese N."/>
            <person name="Submissions S."/>
        </authorList>
    </citation>
    <scope>NUCLEOTIDE SEQUENCE [LARGE SCALE GENOMIC DNA]</scope>
    <source>
        <strain evidence="2">DSM 24740</strain>
    </source>
</reference>
<organism evidence="1 2">
    <name type="scientific">Neolewinella agarilytica</name>
    <dbReference type="NCBI Taxonomy" id="478744"/>
    <lineage>
        <taxon>Bacteria</taxon>
        <taxon>Pseudomonadati</taxon>
        <taxon>Bacteroidota</taxon>
        <taxon>Saprospiria</taxon>
        <taxon>Saprospirales</taxon>
        <taxon>Lewinellaceae</taxon>
        <taxon>Neolewinella</taxon>
    </lineage>
</organism>
<sequence>MCNTKWKEPNKTEDNFSVTPITKRDLDTLRDLQLFLPNRLQVIPFGPFR</sequence>
<dbReference type="InParanoid" id="A0A1H8Z1G4"/>
<name>A0A1H8Z1G4_9BACT</name>
<keyword evidence="2" id="KW-1185">Reference proteome</keyword>
<evidence type="ECO:0000313" key="2">
    <source>
        <dbReference type="Proteomes" id="UP000199021"/>
    </source>
</evidence>
<dbReference type="Proteomes" id="UP000199021">
    <property type="component" value="Unassembled WGS sequence"/>
</dbReference>
<gene>
    <name evidence="1" type="ORF">SAMN05444359_101129</name>
</gene>
<dbReference type="EMBL" id="FOFB01000001">
    <property type="protein sequence ID" value="SEP58193.1"/>
    <property type="molecule type" value="Genomic_DNA"/>
</dbReference>
<accession>A0A1H8Z1G4</accession>